<dbReference type="PANTHER" id="PTHR43308">
    <property type="entry name" value="OUTER MEMBRANE PROTEIN ALPHA-RELATED"/>
    <property type="match status" value="1"/>
</dbReference>
<dbReference type="Pfam" id="PF00395">
    <property type="entry name" value="SLH"/>
    <property type="match status" value="3"/>
</dbReference>
<feature type="compositionally biased region" description="Pro residues" evidence="2">
    <location>
        <begin position="499"/>
        <end position="509"/>
    </location>
</feature>
<feature type="region of interest" description="Disordered" evidence="2">
    <location>
        <begin position="496"/>
        <end position="535"/>
    </location>
</feature>
<sequence>MKNSAKFYDKLFKTAMATAMATSAIAVVAPNVTKADTEEEIFHDVKTVSDYFPYVNELFERGFVSGYPDGSFKPTGLLTRAQASKILALNLGLDVTKSFDYIFLDVPQNDWAYPYVAALKEAGIIDGYPDGSFNPNAPITRNQMAKIIVKGYGLTPATDITLPFTDITKNDWAAPYIQTLFDMGITIGQTTTTYGGEATVTRANMAAFTIRSEVKTDYQDNQRPDANVISAIQDNKITIDGKEYYIKKELQPLLHERNLSVLNEANLDFIKIGTKIVGIRNVELLHGGTVDNPLTLDLAGGTVDTNITIVGDYIKLANAEITGDITVKKGDQKQVEFNDLDLNGRLIIEGDAKRQQESVVKLSGTKVEEVVVNRDQTKIITDNATPTINVGSNVSAIEVVGKINAIDFIGNQDVFVKGTLESQELTIETPIKVTLENKAQLPSVETQQYGSQLIVPTDSTIGKLIKPDNIKPEEAVKLPTGGLPSISQITNISEVVRPTTPPVTPPVIPPSTGDSGNSGNSGGGSTTPSFPSQTVTVNNAVDAPNQDPLAVGMVGTIVTTSNANVATATITNGKINITSKGPGTAIITVKEDAPSLKEAQILVTVDASGKITHTIKRPLEVVQNKLTATPTPSEIEQVAIYQALAIQGITSENVAGVTKAVKDAIAAKGGQLTETELKLTVDTAILPYLIKKDNKSLEEVLTPLDLVTTGPNGTSFTWQSVEVVGSHNATIDLSTGNVTRDNANDENDTVKLHVKATNGSETKTTAIDTTIAEVKKPELVSATLQDIDNTGEVSPGDKIVLKFSELVTNQEGGTISELAARWFGQDKANLFGDNDGIWSTDADGKSVLTITVGANPTLTVGTSLTLLADKVADKYETKNAPSTVTVALAPYDYQIVTQNVAGAFYYKNNIITSEAAEKVPTAITFSRNGAPITDATVTYSAADVATGTIESGIFTLKSVQVTRNAKTETVTFTNGETISVNTAPVLNIVSATEFTSGVNSPHVQDGRVKTVKVATANIITVTSTQTLNYPVIIDGQDKLELTSGLVVNAIKDEVQLNYLKISGSASSMATNNRCSLIVYGATKLMLDHVNMEILGGGGYGFAGIILKPLNAQLVIKDSTVDAQYTQGGDNAQVGYGIRADGKNAAITIISSQITSKSIGDVGAYGIKGVEGTTVTITDGSVGVEASDPYSRTVYGIHLGSDSNLTVDGISTLKVVAPKANGFGIGNNDKYASLNVTESGTTFNIDAAAAGKRKAPYEYDVDTLNKINAALAKIDETLIKKANLSLQEVTTELNLPTTIDDLGVTWSATTVDSATIAQDGTVTRSTNDDTNDVVVVTATITENGITRTKDFNVTLIEQKLPTVTLAELKDIDQDGTPDNLELTFSESIASLDQVKIDGQIVTGGTWSPDRKILTITVTGVTLAASNAEVTILKDDHKNENVQQTIALTKN</sequence>
<accession>A0ABQ5NPU4</accession>
<feature type="signal peptide" evidence="3">
    <location>
        <begin position="1"/>
        <end position="26"/>
    </location>
</feature>
<evidence type="ECO:0000313" key="5">
    <source>
        <dbReference type="EMBL" id="GLC90142.1"/>
    </source>
</evidence>
<feature type="domain" description="SLH" evidence="4">
    <location>
        <begin position="99"/>
        <end position="162"/>
    </location>
</feature>
<feature type="domain" description="SLH" evidence="4">
    <location>
        <begin position="163"/>
        <end position="223"/>
    </location>
</feature>
<keyword evidence="6" id="KW-1185">Reference proteome</keyword>
<gene>
    <name evidence="5" type="ORF">LYSBPC_32690</name>
</gene>
<evidence type="ECO:0000256" key="2">
    <source>
        <dbReference type="SAM" id="MobiDB-lite"/>
    </source>
</evidence>
<dbReference type="Proteomes" id="UP001065593">
    <property type="component" value="Unassembled WGS sequence"/>
</dbReference>
<dbReference type="InterPro" id="IPR051465">
    <property type="entry name" value="Cell_Envelope_Struct_Comp"/>
</dbReference>
<reference evidence="5" key="1">
    <citation type="submission" date="2022-08" db="EMBL/GenBank/DDBJ databases">
        <title>Draft genome sequence of Lysinibacillus sp. strain KH24.</title>
        <authorList>
            <person name="Kanbe H."/>
            <person name="Itoh H."/>
        </authorList>
    </citation>
    <scope>NUCLEOTIDE SEQUENCE</scope>
    <source>
        <strain evidence="5">KH24</strain>
    </source>
</reference>
<organism evidence="5 6">
    <name type="scientific">Lysinibacillus piscis</name>
    <dbReference type="NCBI Taxonomy" id="2518931"/>
    <lineage>
        <taxon>Bacteria</taxon>
        <taxon>Bacillati</taxon>
        <taxon>Bacillota</taxon>
        <taxon>Bacilli</taxon>
        <taxon>Bacillales</taxon>
        <taxon>Bacillaceae</taxon>
        <taxon>Lysinibacillus</taxon>
    </lineage>
</organism>
<dbReference type="PROSITE" id="PS51272">
    <property type="entry name" value="SLH"/>
    <property type="match status" value="3"/>
</dbReference>
<comment type="caution">
    <text evidence="5">The sequence shown here is derived from an EMBL/GenBank/DDBJ whole genome shotgun (WGS) entry which is preliminary data.</text>
</comment>
<dbReference type="InterPro" id="IPR001119">
    <property type="entry name" value="SLH_dom"/>
</dbReference>
<dbReference type="Pfam" id="PF20578">
    <property type="entry name" value="aBig_2"/>
    <property type="match status" value="2"/>
</dbReference>
<feature type="chain" id="PRO_5047440315" description="SLH domain-containing protein" evidence="3">
    <location>
        <begin position="27"/>
        <end position="1449"/>
    </location>
</feature>
<evidence type="ECO:0000313" key="6">
    <source>
        <dbReference type="Proteomes" id="UP001065593"/>
    </source>
</evidence>
<evidence type="ECO:0000256" key="1">
    <source>
        <dbReference type="ARBA" id="ARBA00022729"/>
    </source>
</evidence>
<proteinExistence type="predicted"/>
<protein>
    <recommendedName>
        <fullName evidence="4">SLH domain-containing protein</fullName>
    </recommendedName>
</protein>
<dbReference type="PANTHER" id="PTHR43308:SF5">
    <property type="entry name" value="S-LAYER PROTEIN _ PEPTIDOGLYCAN ENDO-BETA-N-ACETYLGLUCOSAMINIDASE"/>
    <property type="match status" value="1"/>
</dbReference>
<keyword evidence="1 3" id="KW-0732">Signal</keyword>
<evidence type="ECO:0000259" key="4">
    <source>
        <dbReference type="PROSITE" id="PS51272"/>
    </source>
</evidence>
<evidence type="ECO:0000256" key="3">
    <source>
        <dbReference type="SAM" id="SignalP"/>
    </source>
</evidence>
<dbReference type="EMBL" id="BRZA01000006">
    <property type="protein sequence ID" value="GLC90142.1"/>
    <property type="molecule type" value="Genomic_DNA"/>
</dbReference>
<name>A0ABQ5NPU4_9BACI</name>
<feature type="domain" description="SLH" evidence="4">
    <location>
        <begin position="38"/>
        <end position="98"/>
    </location>
</feature>
<dbReference type="InterPro" id="IPR046780">
    <property type="entry name" value="aBig_2"/>
</dbReference>